<evidence type="ECO:0000256" key="2">
    <source>
        <dbReference type="ARBA" id="ARBA00023315"/>
    </source>
</evidence>
<dbReference type="CDD" id="cd04301">
    <property type="entry name" value="NAT_SF"/>
    <property type="match status" value="1"/>
</dbReference>
<evidence type="ECO:0000259" key="4">
    <source>
        <dbReference type="PROSITE" id="PS51186"/>
    </source>
</evidence>
<keyword evidence="1" id="KW-0808">Transferase</keyword>
<evidence type="ECO:0000256" key="3">
    <source>
        <dbReference type="SAM" id="MobiDB-lite"/>
    </source>
</evidence>
<dbReference type="eggNOG" id="COG0456">
    <property type="taxonomic scope" value="Bacteria"/>
</dbReference>
<proteinExistence type="predicted"/>
<feature type="compositionally biased region" description="Basic and acidic residues" evidence="3">
    <location>
        <begin position="162"/>
        <end position="180"/>
    </location>
</feature>
<dbReference type="AlphaFoldDB" id="D7WBW8"/>
<dbReference type="PROSITE" id="PS51186">
    <property type="entry name" value="GNAT"/>
    <property type="match status" value="1"/>
</dbReference>
<dbReference type="InterPro" id="IPR050832">
    <property type="entry name" value="Bact_Acetyltransf"/>
</dbReference>
<dbReference type="GO" id="GO:0016747">
    <property type="term" value="F:acyltransferase activity, transferring groups other than amino-acyl groups"/>
    <property type="evidence" value="ECO:0007669"/>
    <property type="project" value="InterPro"/>
</dbReference>
<dbReference type="SUPFAM" id="SSF55729">
    <property type="entry name" value="Acyl-CoA N-acyltransferases (Nat)"/>
    <property type="match status" value="1"/>
</dbReference>
<dbReference type="EMBL" id="ACLJ02000002">
    <property type="protein sequence ID" value="EFK54597.1"/>
    <property type="molecule type" value="Genomic_DNA"/>
</dbReference>
<dbReference type="InterPro" id="IPR000182">
    <property type="entry name" value="GNAT_dom"/>
</dbReference>
<evidence type="ECO:0000313" key="5">
    <source>
        <dbReference type="EMBL" id="EFK54597.1"/>
    </source>
</evidence>
<gene>
    <name evidence="5" type="ORF">HMPREF0291_10977</name>
</gene>
<protein>
    <submittedName>
        <fullName evidence="5">Acetyltransferase, GNAT family</fullName>
    </submittedName>
</protein>
<feature type="domain" description="N-acetyltransferase" evidence="4">
    <location>
        <begin position="5"/>
        <end position="183"/>
    </location>
</feature>
<sequence>MTEDLGIRTYRDNDLESLVELGLRAWQPVFESWREILGDRLYDLAYPDWRSKQASQIRRTCLDSAARTLVAEIGGLVAGFAVVTVQADRPLGTATGEVEMIAVHPAAQRSGAGRRLMEEALEIMRGAGCALARIGTGGDEGHAPARSLYESCNEKCTSFSKEVTDGYEHERDEAPSRAERTAWPQSPICRVPSVRTDRSR</sequence>
<dbReference type="PANTHER" id="PTHR43877">
    <property type="entry name" value="AMINOALKYLPHOSPHONATE N-ACETYLTRANSFERASE-RELATED-RELATED"/>
    <property type="match status" value="1"/>
</dbReference>
<accession>D7WBW8</accession>
<name>D7WBW8_9CORY</name>
<dbReference type="HOGENOM" id="CLU_118025_0_0_11"/>
<dbReference type="STRING" id="585529.HMPREF0291_10977"/>
<reference evidence="5" key="1">
    <citation type="submission" date="2010-06" db="EMBL/GenBank/DDBJ databases">
        <authorList>
            <person name="Muzny D."/>
            <person name="Qin X."/>
            <person name="Buhay C."/>
            <person name="Dugan-Rocha S."/>
            <person name="Ding Y."/>
            <person name="Chen G."/>
            <person name="Hawes A."/>
            <person name="Holder M."/>
            <person name="Jhangiani S."/>
            <person name="Johnson A."/>
            <person name="Khan Z."/>
            <person name="Li Z."/>
            <person name="Liu W."/>
            <person name="Liu X."/>
            <person name="Perez L."/>
            <person name="Shen H."/>
            <person name="Wang Q."/>
            <person name="Watt J."/>
            <person name="Xi L."/>
            <person name="Xin Y."/>
            <person name="Zhou J."/>
            <person name="Deng J."/>
            <person name="Jiang H."/>
            <person name="Liu Y."/>
            <person name="Qu J."/>
            <person name="Song X.-Z."/>
            <person name="Zhang L."/>
            <person name="Villasana D."/>
            <person name="Johnson A."/>
            <person name="Liu J."/>
            <person name="Liyanage D."/>
            <person name="Lorensuhewa L."/>
            <person name="Robinson T."/>
            <person name="Song A."/>
            <person name="Song B.-B."/>
            <person name="Dinh H."/>
            <person name="Thornton R."/>
            <person name="Coyle M."/>
            <person name="Francisco L."/>
            <person name="Jackson L."/>
            <person name="Javaid M."/>
            <person name="Korchina V."/>
            <person name="Kovar C."/>
            <person name="Mata R."/>
            <person name="Mathew T."/>
            <person name="Ngo R."/>
            <person name="Nguyen L."/>
            <person name="Nguyen N."/>
            <person name="Okwuonu G."/>
            <person name="Ongeri F."/>
            <person name="Pham C."/>
            <person name="Simmons D."/>
            <person name="Wilczek-Boney K."/>
            <person name="Hale W."/>
            <person name="Jakkamsetti A."/>
            <person name="Pham P."/>
            <person name="Ruth R."/>
            <person name="San Lucas F."/>
            <person name="Warren J."/>
            <person name="Zhang J."/>
            <person name="Zhao Z."/>
            <person name="Zhou C."/>
            <person name="Zhu D."/>
            <person name="Lee S."/>
            <person name="Bess C."/>
            <person name="Blankenburg K."/>
            <person name="Forbes L."/>
            <person name="Fu Q."/>
            <person name="Gubbala S."/>
            <person name="Hirani K."/>
            <person name="Jayaseelan J.C."/>
            <person name="Lara F."/>
            <person name="Munidasa M."/>
            <person name="Palculict T."/>
            <person name="Patil S."/>
            <person name="Pu L.-L."/>
            <person name="Saada N."/>
            <person name="Tang L."/>
            <person name="Weissenberger G."/>
            <person name="Zhu Y."/>
            <person name="Hemphill L."/>
            <person name="Shang Y."/>
            <person name="Youmans B."/>
            <person name="Ayvaz T."/>
            <person name="Ross M."/>
            <person name="Santibanez J."/>
            <person name="Aqrawi P."/>
            <person name="Gross S."/>
            <person name="Joshi V."/>
            <person name="Fowler G."/>
            <person name="Nazareth L."/>
            <person name="Reid J."/>
            <person name="Worley K."/>
            <person name="Petrosino J."/>
            <person name="Highlander S."/>
            <person name="Gibbs R."/>
        </authorList>
    </citation>
    <scope>NUCLEOTIDE SEQUENCE [LARGE SCALE GENOMIC DNA]</scope>
    <source>
        <strain evidence="5">ATCC 33030</strain>
    </source>
</reference>
<dbReference type="RefSeq" id="WP_005288855.1">
    <property type="nucleotide sequence ID" value="NZ_CM000961.1"/>
</dbReference>
<keyword evidence="2" id="KW-0012">Acyltransferase</keyword>
<organism evidence="5 6">
    <name type="scientific">Corynebacterium genitalium ATCC 33030</name>
    <dbReference type="NCBI Taxonomy" id="585529"/>
    <lineage>
        <taxon>Bacteria</taxon>
        <taxon>Bacillati</taxon>
        <taxon>Actinomycetota</taxon>
        <taxon>Actinomycetes</taxon>
        <taxon>Mycobacteriales</taxon>
        <taxon>Corynebacteriaceae</taxon>
        <taxon>Corynebacterium</taxon>
    </lineage>
</organism>
<comment type="caution">
    <text evidence="5">The sequence shown here is derived from an EMBL/GenBank/DDBJ whole genome shotgun (WGS) entry which is preliminary data.</text>
</comment>
<keyword evidence="6" id="KW-1185">Reference proteome</keyword>
<dbReference type="Gene3D" id="3.40.630.30">
    <property type="match status" value="1"/>
</dbReference>
<dbReference type="Proteomes" id="UP000004208">
    <property type="component" value="Unassembled WGS sequence"/>
</dbReference>
<evidence type="ECO:0000313" key="6">
    <source>
        <dbReference type="Proteomes" id="UP000004208"/>
    </source>
</evidence>
<dbReference type="InterPro" id="IPR016181">
    <property type="entry name" value="Acyl_CoA_acyltransferase"/>
</dbReference>
<evidence type="ECO:0000256" key="1">
    <source>
        <dbReference type="ARBA" id="ARBA00022679"/>
    </source>
</evidence>
<feature type="region of interest" description="Disordered" evidence="3">
    <location>
        <begin position="160"/>
        <end position="200"/>
    </location>
</feature>
<dbReference type="Pfam" id="PF00583">
    <property type="entry name" value="Acetyltransf_1"/>
    <property type="match status" value="1"/>
</dbReference>